<evidence type="ECO:0007829" key="7">
    <source>
        <dbReference type="ProteomicsDB" id="A0A3B3ITD3"/>
    </source>
</evidence>
<dbReference type="Ensembl" id="ENST00000649232.1">
    <property type="protein sequence ID" value="ENSP00000497721.1"/>
    <property type="gene ID" value="ENSG00000164619.10"/>
</dbReference>
<dbReference type="MassIVE" id="A0A3B3ITD3"/>
<keyword evidence="6 7" id="KW-1267">Proteomics identification</keyword>
<reference evidence="4" key="5">
    <citation type="submission" date="2025-09" db="UniProtKB">
        <authorList>
            <consortium name="Ensembl"/>
        </authorList>
    </citation>
    <scope>IDENTIFICATION</scope>
</reference>
<dbReference type="InterPro" id="IPR052424">
    <property type="entry name" value="Kielin_Chordin-BMP_Reg"/>
</dbReference>
<keyword evidence="2" id="KW-0964">Secreted</keyword>
<dbReference type="SUPFAM" id="SSF57603">
    <property type="entry name" value="FnI-like domain"/>
    <property type="match status" value="3"/>
</dbReference>
<dbReference type="AlphaFoldDB" id="A0A3B3ITD3"/>
<proteinExistence type="evidence at protein level"/>
<dbReference type="PANTHER" id="PTHR46698">
    <property type="entry name" value="CROSSVEINLESS 2"/>
    <property type="match status" value="1"/>
</dbReference>
<organism evidence="4 5">
    <name type="scientific">Homo sapiens</name>
    <name type="common">Human</name>
    <dbReference type="NCBI Taxonomy" id="9606"/>
    <lineage>
        <taxon>Eukaryota</taxon>
        <taxon>Metazoa</taxon>
        <taxon>Chordata</taxon>
        <taxon>Craniata</taxon>
        <taxon>Vertebrata</taxon>
        <taxon>Euteleostomi</taxon>
        <taxon>Mammalia</taxon>
        <taxon>Eutheria</taxon>
        <taxon>Euarchontoglires</taxon>
        <taxon>Primates</taxon>
        <taxon>Haplorrhini</taxon>
        <taxon>Catarrhini</taxon>
        <taxon>Hominidae</taxon>
        <taxon>Homo</taxon>
    </lineage>
</organism>
<reference evidence="4 5" key="3">
    <citation type="journal article" date="2004" name="Nature">
        <title>Finishing the euchromatic sequence of the human genome.</title>
        <authorList>
            <consortium name="International Human Genome Sequencing Consortium"/>
        </authorList>
    </citation>
    <scope>NUCLEOTIDE SEQUENCE [LARGE SCALE GENOMIC DNA]</scope>
</reference>
<dbReference type="ChiTaRS" id="BMPER">
    <property type="organism name" value="human"/>
</dbReference>
<dbReference type="SMR" id="A0A3B3ITD3"/>
<name>A0A3B3ITD3_HUMAN</name>
<reference evidence="4" key="4">
    <citation type="submission" date="2025-08" db="UniProtKB">
        <authorList>
            <consortium name="Ensembl"/>
        </authorList>
    </citation>
    <scope>IDENTIFICATION</scope>
</reference>
<dbReference type="EMBL" id="AC010002">
    <property type="status" value="NOT_ANNOTATED_CDS"/>
    <property type="molecule type" value="Genomic_DNA"/>
</dbReference>
<dbReference type="Proteomes" id="UP000005640">
    <property type="component" value="Chromosome 7"/>
</dbReference>
<evidence type="ECO:0000313" key="5">
    <source>
        <dbReference type="Proteomes" id="UP000005640"/>
    </source>
</evidence>
<evidence type="ECO:0007829" key="6">
    <source>
        <dbReference type="PeptideAtlas" id="A0A3B3ITD3"/>
    </source>
</evidence>
<keyword evidence="5" id="KW-1185">Reference proteome</keyword>
<feature type="non-terminal residue" evidence="4">
    <location>
        <position position="1"/>
    </location>
</feature>
<dbReference type="EMBL" id="AC007350">
    <property type="status" value="NOT_ANNOTATED_CDS"/>
    <property type="molecule type" value="Genomic_DNA"/>
</dbReference>
<dbReference type="Bgee" id="ENSG00000164619">
    <property type="expression patterns" value="Expressed in upper lobe of left lung and 105 other cell types or tissues"/>
</dbReference>
<evidence type="ECO:0000256" key="2">
    <source>
        <dbReference type="ARBA" id="ARBA00022525"/>
    </source>
</evidence>
<protein>
    <submittedName>
        <fullName evidence="4">BMP binding endothelial regulator</fullName>
    </submittedName>
</protein>
<keyword evidence="3" id="KW-0732">Signal</keyword>
<dbReference type="OpenTargets" id="ENSG00000164619"/>
<reference evidence="4 5" key="1">
    <citation type="journal article" date="2001" name="Nature">
        <title>Initial sequencing and analysis of the human genome.</title>
        <authorList>
            <consortium name="International Human Genome Sequencing Consortium"/>
            <person name="Lander E.S."/>
            <person name="Linton L.M."/>
            <person name="Birren B."/>
            <person name="Nusbaum C."/>
            <person name="Zody M.C."/>
            <person name="Baldwin J."/>
            <person name="Devon K."/>
            <person name="Dewar K."/>
            <person name="Doyle M."/>
            <person name="FitzHugh W."/>
            <person name="Funke R."/>
            <person name="Gage D."/>
            <person name="Harris K."/>
            <person name="Heaford A."/>
            <person name="Howland J."/>
            <person name="Kann L."/>
            <person name="Lehoczky J."/>
            <person name="LeVine R."/>
            <person name="McEwan P."/>
            <person name="McKernan K."/>
            <person name="Meldrim J."/>
            <person name="Mesirov J.P."/>
            <person name="Miranda C."/>
            <person name="Morris W."/>
            <person name="Naylor J."/>
            <person name="Raymond C."/>
            <person name="Rosetti M."/>
            <person name="Santos R."/>
            <person name="Sheridan A."/>
            <person name="Sougnez C."/>
            <person name="Stange-Thomann N."/>
            <person name="Stojanovic N."/>
            <person name="Subramanian A."/>
            <person name="Wyman D."/>
            <person name="Rogers J."/>
            <person name="Sulston J."/>
            <person name="Ainscough R."/>
            <person name="Beck S."/>
            <person name="Bentley D."/>
            <person name="Burton J."/>
            <person name="Clee C."/>
            <person name="Carter N."/>
            <person name="Coulson A."/>
            <person name="Deadman R."/>
            <person name="Deloukas P."/>
            <person name="Dunham A."/>
            <person name="Dunham I."/>
            <person name="Durbin R."/>
            <person name="French L."/>
            <person name="Grafham D."/>
            <person name="Gregory S."/>
            <person name="Hubbard T."/>
            <person name="Humphray S."/>
            <person name="Hunt A."/>
            <person name="Jones M."/>
            <person name="Lloyd C."/>
            <person name="McMurray A."/>
            <person name="Matthews L."/>
            <person name="Mercer S."/>
            <person name="Milne S."/>
            <person name="Mullikin J.C."/>
            <person name="Mungall A."/>
            <person name="Plumb R."/>
            <person name="Ross M."/>
            <person name="Shownkeen R."/>
            <person name="Sims S."/>
            <person name="Waterston R.H."/>
            <person name="Wilson R.K."/>
            <person name="Hillier L.W."/>
            <person name="McPherson J.D."/>
            <person name="Marra M.A."/>
            <person name="Mardis E.R."/>
            <person name="Fulton L.A."/>
            <person name="Chinwalla A.T."/>
            <person name="Pepin K.H."/>
            <person name="Gish W.R."/>
            <person name="Chissoe S.L."/>
            <person name="Wendl M.C."/>
            <person name="Delehaunty K.D."/>
            <person name="Miner T.L."/>
            <person name="Delehaunty A."/>
            <person name="Kramer J.B."/>
            <person name="Cook L.L."/>
            <person name="Fulton R.S."/>
            <person name="Johnson D.L."/>
            <person name="Minx P.J."/>
            <person name="Clifton S.W."/>
            <person name="Hawkins T."/>
            <person name="Branscomb E."/>
            <person name="Predki P."/>
            <person name="Richardson P."/>
            <person name="Wenning S."/>
            <person name="Slezak T."/>
            <person name="Doggett N."/>
            <person name="Cheng J.F."/>
            <person name="Olsen A."/>
            <person name="Lucas S."/>
            <person name="Elkin C."/>
            <person name="Uberbacher E."/>
            <person name="Frazier M."/>
            <person name="Gibbs R.A."/>
            <person name="Muzny D.M."/>
            <person name="Scherer S.E."/>
            <person name="Bouck J.B."/>
            <person name="Sodergren E.J."/>
            <person name="Worley K.C."/>
            <person name="Rives C.M."/>
            <person name="Gorrell J.H."/>
            <person name="Metzker M.L."/>
            <person name="Naylor S.L."/>
            <person name="Kucherlapati R.S."/>
            <person name="Nelson D.L."/>
            <person name="Weinstock G.M."/>
            <person name="Sakaki Y."/>
            <person name="Fujiyama A."/>
            <person name="Hattori M."/>
            <person name="Yada T."/>
            <person name="Toyoda A."/>
            <person name="Itoh T."/>
            <person name="Kawagoe C."/>
            <person name="Watanabe H."/>
            <person name="Totoki Y."/>
            <person name="Taylor T."/>
            <person name="Weissenbach J."/>
            <person name="Heilig R."/>
            <person name="Saurin W."/>
            <person name="Artiguenave F."/>
            <person name="Brottier P."/>
            <person name="Bruls T."/>
            <person name="Pelletier E."/>
            <person name="Robert C."/>
            <person name="Wincker P."/>
            <person name="Smith D.R."/>
            <person name="Doucette-Stamm L."/>
            <person name="Rubenfield M."/>
            <person name="Weinstock K."/>
            <person name="Lee H.M."/>
            <person name="Dubois J."/>
            <person name="Rosenthal A."/>
            <person name="Platzer M."/>
            <person name="Nyakatura G."/>
            <person name="Taudien S."/>
            <person name="Rump A."/>
            <person name="Yang H."/>
            <person name="Yu J."/>
            <person name="Wang J."/>
            <person name="Huang G."/>
            <person name="Gu J."/>
            <person name="Hood L."/>
            <person name="Rowen L."/>
            <person name="Madan A."/>
            <person name="Qin S."/>
            <person name="Davis R.W."/>
            <person name="Federspiel N.A."/>
            <person name="Abola A.P."/>
            <person name="Proctor M.J."/>
            <person name="Myers R.M."/>
            <person name="Schmutz J."/>
            <person name="Dickson M."/>
            <person name="Grimwood J."/>
            <person name="Cox D.R."/>
            <person name="Olson M.V."/>
            <person name="Kaul R."/>
            <person name="Raymond C."/>
            <person name="Shimizu N."/>
            <person name="Kawasaki K."/>
            <person name="Minoshima S."/>
            <person name="Evans G.A."/>
            <person name="Athanasiou M."/>
            <person name="Schultz R."/>
            <person name="Roe B.A."/>
            <person name="Chen F."/>
            <person name="Pan H."/>
            <person name="Ramser J."/>
            <person name="Lehrach H."/>
            <person name="Reinhardt R."/>
            <person name="McCombie W.R."/>
            <person name="de la Bastide M."/>
            <person name="Dedhia N."/>
            <person name="Blocker H."/>
            <person name="Hornischer K."/>
            <person name="Nordsiek G."/>
            <person name="Agarwala R."/>
            <person name="Aravind L."/>
            <person name="Bailey J.A."/>
            <person name="Bateman A."/>
            <person name="Batzoglou S."/>
            <person name="Birney E."/>
            <person name="Bork P."/>
            <person name="Brown D.G."/>
            <person name="Burge C.B."/>
            <person name="Cerutti L."/>
            <person name="Chen H.C."/>
            <person name="Church D."/>
            <person name="Clamp M."/>
            <person name="Copley R.R."/>
            <person name="Doerks T."/>
            <person name="Eddy S.R."/>
            <person name="Eichler E.E."/>
            <person name="Furey T.S."/>
            <person name="Galagan J."/>
            <person name="Gilbert J.G."/>
            <person name="Harmon C."/>
            <person name="Hayashizaki Y."/>
            <person name="Haussler D."/>
            <person name="Hermjakob H."/>
            <person name="Hokamp K."/>
            <person name="Jang W."/>
            <person name="Johnson L.S."/>
            <person name="Jones T.A."/>
            <person name="Kasif S."/>
            <person name="Kaspryzk A."/>
            <person name="Kennedy S."/>
            <person name="Kent W.J."/>
            <person name="Kitts P."/>
            <person name="Koonin E.V."/>
            <person name="Korf I."/>
            <person name="Kulp D."/>
            <person name="Lancet D."/>
            <person name="Lowe T.M."/>
            <person name="McLysaght A."/>
            <person name="Mikkelsen T."/>
            <person name="Moran J.V."/>
            <person name="Mulder N."/>
            <person name="Pollara V.J."/>
            <person name="Ponting C.P."/>
            <person name="Schuler G."/>
            <person name="Schultz J."/>
            <person name="Slater G."/>
            <person name="Smit A.F."/>
            <person name="Stupka E."/>
            <person name="Szustakowski J."/>
            <person name="Thierry-Mieg D."/>
            <person name="Thierry-Mieg J."/>
            <person name="Wagner L."/>
            <person name="Wallis J."/>
            <person name="Wheeler R."/>
            <person name="Williams A."/>
            <person name="Wolf Y.I."/>
            <person name="Wolfe K.H."/>
            <person name="Yang S.P."/>
            <person name="Yeh R.F."/>
            <person name="Collins F."/>
            <person name="Guyer M.S."/>
            <person name="Peterson J."/>
            <person name="Felsenfeld A."/>
            <person name="Wetterstrand K.A."/>
            <person name="Patrinos A."/>
            <person name="Morgan M.J."/>
            <person name="de Jong P."/>
            <person name="Catanese J.J."/>
            <person name="Osoegawa K."/>
            <person name="Shizuya H."/>
            <person name="Choi S."/>
            <person name="Chen Y.J."/>
        </authorList>
    </citation>
    <scope>NUCLEOTIDE SEQUENCE [LARGE SCALE GENOMIC DNA]</scope>
</reference>
<sequence>TDNPCIMCVCLNKEVTCKREKCPVLSRDCALAIKQRGACCEQCKGLALSPRLECSSVISAHCNLRLLHPSDSHASASQVAGITGCTYEGNTYNSSFKWQSPAEPCVLRQCQEGVVTESGVRCVVHCKNPLEHLGMCCPTCPGCVFEGVQYQEGEEFQPEGSKCTKCSCTVRGKCLTSLLGAASFEVMFMTMDPHFCTITAQLVPAGTLLWFARGSAPTLVAVTKARRAVVKSASYECPQKTSKYANLATRFSRMERCGPLSIVPSVLV</sequence>
<dbReference type="OrthoDB" id="6019304at2759"/>
<dbReference type="GO" id="GO:0005576">
    <property type="term" value="C:extracellular region"/>
    <property type="evidence" value="ECO:0007669"/>
    <property type="project" value="UniProtKB-SubCell"/>
</dbReference>
<comment type="subcellular location">
    <subcellularLocation>
        <location evidence="1">Secreted</location>
    </subcellularLocation>
</comment>
<dbReference type="ExpressionAtlas" id="A0A3B3ITD3">
    <property type="expression patterns" value="baseline and differential"/>
</dbReference>
<evidence type="ECO:0000256" key="3">
    <source>
        <dbReference type="ARBA" id="ARBA00022729"/>
    </source>
</evidence>
<dbReference type="HGNC" id="HGNC:24154">
    <property type="gene designation" value="BMPER"/>
</dbReference>
<evidence type="ECO:0000313" key="4">
    <source>
        <dbReference type="Ensembl" id="ENSP00000497721.1"/>
    </source>
</evidence>
<dbReference type="GeneTree" id="ENSGT00940000156485"/>
<reference evidence="4 5" key="2">
    <citation type="journal article" date="2003" name="Nature">
        <title>The DNA sequence of human chromosome 7.</title>
        <authorList>
            <person name="Hillier L.W."/>
            <person name="Fulton R.S."/>
            <person name="Fulton L.A."/>
            <person name="Graves T.A."/>
            <person name="Pepin K.H."/>
            <person name="Wagner-McPherson C."/>
            <person name="Layman D."/>
            <person name="Maas J."/>
            <person name="Jaeger S."/>
            <person name="Walker R."/>
            <person name="Wylie K."/>
            <person name="Sekhon M."/>
            <person name="Becker M.C."/>
            <person name="O'Laughlin M.D."/>
            <person name="Schaller M.E."/>
            <person name="Fewell G.A."/>
            <person name="Delehaunty K.D."/>
            <person name="Miner T.L."/>
            <person name="Nash W.E."/>
            <person name="Cordes M."/>
            <person name="Du H."/>
            <person name="Sun H."/>
            <person name="Edwards J."/>
            <person name="Bradshaw-Cordum H."/>
            <person name="Ali J."/>
            <person name="Andrews S."/>
            <person name="Isak A."/>
            <person name="Vanbrunt A."/>
            <person name="Nguyen C."/>
            <person name="Du F."/>
            <person name="Lamar B."/>
            <person name="Courtney L."/>
            <person name="Kalicki J."/>
            <person name="Ozersky P."/>
            <person name="Bielicki L."/>
            <person name="Scott K."/>
            <person name="Holmes A."/>
            <person name="Harkins R."/>
            <person name="Harris A."/>
            <person name="Strong C.M."/>
            <person name="Hou S."/>
            <person name="Tomlinson C."/>
            <person name="Dauphin-Kohlberg S."/>
            <person name="Kozlowicz-Reilly A."/>
            <person name="Leonard S."/>
            <person name="Rohlfing T."/>
            <person name="Rock S.M."/>
            <person name="Tin-Wollam A.M."/>
            <person name="Abbott A."/>
            <person name="Minx P."/>
            <person name="Maupin R."/>
            <person name="Strowmatt C."/>
            <person name="Latreille P."/>
            <person name="Miller N."/>
            <person name="Johnson D."/>
            <person name="Murray J."/>
            <person name="Woessner J.P."/>
            <person name="Wendl M.C."/>
            <person name="Yang S.P."/>
            <person name="Schultz B.R."/>
            <person name="Wallis J.W."/>
            <person name="Spieth J."/>
            <person name="Bieri T.A."/>
            <person name="Nelson J.O."/>
            <person name="Berkowicz N."/>
            <person name="Wohldmann P.E."/>
            <person name="Cook L.L."/>
            <person name="Hickenbotham M.T."/>
            <person name="Eldred J."/>
            <person name="Williams D."/>
            <person name="Bedell J.A."/>
            <person name="Mardis E.R."/>
            <person name="Clifton S.W."/>
            <person name="Chissoe S.L."/>
            <person name="Marra M.A."/>
            <person name="Raymond C."/>
            <person name="Haugen E."/>
            <person name="Gillett W."/>
            <person name="Zhou Y."/>
            <person name="James R."/>
            <person name="Phelps K."/>
            <person name="Iadanoto S."/>
            <person name="Bubb K."/>
            <person name="Simms E."/>
            <person name="Levy R."/>
            <person name="Clendenning J."/>
            <person name="Kaul R."/>
            <person name="Kent W.J."/>
            <person name="Furey T.S."/>
            <person name="Baertsch R.A."/>
            <person name="Brent M.R."/>
            <person name="Keibler E."/>
            <person name="Flicek P."/>
            <person name="Bork P."/>
            <person name="Suyama M."/>
            <person name="Bailey J.A."/>
            <person name="Portnoy M.E."/>
            <person name="Torrents D."/>
            <person name="Chinwalla A.T."/>
            <person name="Gish W.R."/>
            <person name="Eddy S.R."/>
            <person name="McPherson J.D."/>
            <person name="Olson M.V."/>
            <person name="Eichler E.E."/>
            <person name="Green E.D."/>
            <person name="Waterston R.H."/>
            <person name="Wilson R.K."/>
        </authorList>
    </citation>
    <scope>NUCLEOTIDE SEQUENCE [LARGE SCALE GENOMIC DNA]</scope>
</reference>
<dbReference type="Gene3D" id="6.20.200.20">
    <property type="match status" value="2"/>
</dbReference>
<dbReference type="VEuPathDB" id="HostDB:ENSG00000164619"/>
<gene>
    <name evidence="4" type="primary">BMPER</name>
</gene>
<dbReference type="PANTHER" id="PTHR46698:SF4">
    <property type="entry name" value="CROSSVEINLESS 2"/>
    <property type="match status" value="1"/>
</dbReference>
<evidence type="ECO:0000256" key="1">
    <source>
        <dbReference type="ARBA" id="ARBA00004613"/>
    </source>
</evidence>
<accession>A0A3B3ITD3</accession>